<accession>A0A6M3MAV4</accession>
<protein>
    <recommendedName>
        <fullName evidence="2">Antitoxin family protein</fullName>
    </recommendedName>
</protein>
<dbReference type="SUPFAM" id="SSF89447">
    <property type="entry name" value="AbrB/MazE/MraZ-like"/>
    <property type="match status" value="1"/>
</dbReference>
<dbReference type="GO" id="GO:0003677">
    <property type="term" value="F:DNA binding"/>
    <property type="evidence" value="ECO:0007669"/>
    <property type="project" value="InterPro"/>
</dbReference>
<proteinExistence type="predicted"/>
<dbReference type="EMBL" id="MT143777">
    <property type="protein sequence ID" value="QJB02356.1"/>
    <property type="molecule type" value="Genomic_DNA"/>
</dbReference>
<gene>
    <name evidence="1" type="ORF">MM171B01351_0007</name>
</gene>
<name>A0A6M3MAV4_9ZZZZ</name>
<evidence type="ECO:0000313" key="1">
    <source>
        <dbReference type="EMBL" id="QJB02356.1"/>
    </source>
</evidence>
<dbReference type="AlphaFoldDB" id="A0A6M3MAV4"/>
<dbReference type="InterPro" id="IPR037914">
    <property type="entry name" value="SpoVT-AbrB_sf"/>
</dbReference>
<evidence type="ECO:0008006" key="2">
    <source>
        <dbReference type="Google" id="ProtNLM"/>
    </source>
</evidence>
<dbReference type="Gene3D" id="2.10.260.10">
    <property type="match status" value="1"/>
</dbReference>
<reference evidence="1" key="1">
    <citation type="submission" date="2020-03" db="EMBL/GenBank/DDBJ databases">
        <title>The deep terrestrial virosphere.</title>
        <authorList>
            <person name="Holmfeldt K."/>
            <person name="Nilsson E."/>
            <person name="Simone D."/>
            <person name="Lopez-Fernandez M."/>
            <person name="Wu X."/>
            <person name="de Brujin I."/>
            <person name="Lundin D."/>
            <person name="Andersson A."/>
            <person name="Bertilsson S."/>
            <person name="Dopson M."/>
        </authorList>
    </citation>
    <scope>NUCLEOTIDE SEQUENCE</scope>
    <source>
        <strain evidence="1">MM171B01351</strain>
    </source>
</reference>
<organism evidence="1">
    <name type="scientific">viral metagenome</name>
    <dbReference type="NCBI Taxonomy" id="1070528"/>
    <lineage>
        <taxon>unclassified sequences</taxon>
        <taxon>metagenomes</taxon>
        <taxon>organismal metagenomes</taxon>
    </lineage>
</organism>
<sequence length="81" mass="8699">MDVILRKYGNSTVAVIPPPVLRDIGIAAGQTMTLDTTADGKIILTRKHKYTLAELMAQCDLTAPRAPDPWDDAPPVGGELL</sequence>